<evidence type="ECO:0000313" key="6">
    <source>
        <dbReference type="EMBL" id="MBN7822329.1"/>
    </source>
</evidence>
<keyword evidence="4" id="KW-0804">Transcription</keyword>
<evidence type="ECO:0000259" key="5">
    <source>
        <dbReference type="PROSITE" id="PS50931"/>
    </source>
</evidence>
<reference evidence="6 7" key="1">
    <citation type="submission" date="2021-03" db="EMBL/GenBank/DDBJ databases">
        <title>novel species isolated from a fishpond in China.</title>
        <authorList>
            <person name="Lu H."/>
            <person name="Cai Z."/>
        </authorList>
    </citation>
    <scope>NUCLEOTIDE SEQUENCE [LARGE SCALE GENOMIC DNA]</scope>
    <source>
        <strain evidence="6 7">Y57</strain>
    </source>
</reference>
<name>A0ABS3D0L5_9ALTE</name>
<dbReference type="PROSITE" id="PS50931">
    <property type="entry name" value="HTH_LYSR"/>
    <property type="match status" value="1"/>
</dbReference>
<dbReference type="SUPFAM" id="SSF46785">
    <property type="entry name" value="Winged helix' DNA-binding domain"/>
    <property type="match status" value="1"/>
</dbReference>
<keyword evidence="3" id="KW-0238">DNA-binding</keyword>
<evidence type="ECO:0000256" key="2">
    <source>
        <dbReference type="ARBA" id="ARBA00023015"/>
    </source>
</evidence>
<accession>A0ABS3D0L5</accession>
<comment type="similarity">
    <text evidence="1">Belongs to the LysR transcriptional regulatory family.</text>
</comment>
<proteinExistence type="inferred from homology"/>
<dbReference type="Gene3D" id="1.10.10.10">
    <property type="entry name" value="Winged helix-like DNA-binding domain superfamily/Winged helix DNA-binding domain"/>
    <property type="match status" value="1"/>
</dbReference>
<dbReference type="InterPro" id="IPR036388">
    <property type="entry name" value="WH-like_DNA-bd_sf"/>
</dbReference>
<evidence type="ECO:0000256" key="4">
    <source>
        <dbReference type="ARBA" id="ARBA00023163"/>
    </source>
</evidence>
<keyword evidence="2" id="KW-0805">Transcription regulation</keyword>
<evidence type="ECO:0000256" key="3">
    <source>
        <dbReference type="ARBA" id="ARBA00023125"/>
    </source>
</evidence>
<comment type="caution">
    <text evidence="6">The sequence shown here is derived from an EMBL/GenBank/DDBJ whole genome shotgun (WGS) entry which is preliminary data.</text>
</comment>
<dbReference type="Pfam" id="PF03466">
    <property type="entry name" value="LysR_substrate"/>
    <property type="match status" value="1"/>
</dbReference>
<dbReference type="InterPro" id="IPR005119">
    <property type="entry name" value="LysR_subst-bd"/>
</dbReference>
<dbReference type="InterPro" id="IPR000847">
    <property type="entry name" value="LysR_HTH_N"/>
</dbReference>
<evidence type="ECO:0000256" key="1">
    <source>
        <dbReference type="ARBA" id="ARBA00009437"/>
    </source>
</evidence>
<gene>
    <name evidence="6" type="ORF">J0A65_20855</name>
</gene>
<dbReference type="EMBL" id="JAFKCS010000050">
    <property type="protein sequence ID" value="MBN7822329.1"/>
    <property type="molecule type" value="Genomic_DNA"/>
</dbReference>
<dbReference type="Pfam" id="PF00126">
    <property type="entry name" value="HTH_1"/>
    <property type="match status" value="1"/>
</dbReference>
<dbReference type="PANTHER" id="PTHR30537">
    <property type="entry name" value="HTH-TYPE TRANSCRIPTIONAL REGULATOR"/>
    <property type="match status" value="1"/>
</dbReference>
<keyword evidence="7" id="KW-1185">Reference proteome</keyword>
<sequence>MDKLSAMRTFSCVVEHGSFSRAADLLGIPKARVSQRVADLEKALGVRLLNRTTRAISLTADGLAYAEQCRQVLDSIEELEARVMGVTSSPKGRLRVETQTAFSRWILSPKLIEFRDRYPQIQVLLGAHHQVRNLLEDGIDCAIRGGPVDDSSLSALHVMDVHAGLYASPGYMQDFGPTAEPEVLERADLVGWFDPRTNTPRPWFLRSGAAAYDLKRTPRLLLDDPESAVAAATMGAGITPASPFAVEHLVRQGRLVPVLPQWHLRPQPVHIVYPASRFLSARVRTFVDWAFQMMSNDAKLHLRPHDLAVIGNAGRGATP</sequence>
<dbReference type="InterPro" id="IPR036390">
    <property type="entry name" value="WH_DNA-bd_sf"/>
</dbReference>
<dbReference type="SUPFAM" id="SSF53850">
    <property type="entry name" value="Periplasmic binding protein-like II"/>
    <property type="match status" value="1"/>
</dbReference>
<feature type="domain" description="HTH lysR-type" evidence="5">
    <location>
        <begin position="1"/>
        <end position="59"/>
    </location>
</feature>
<dbReference type="Proteomes" id="UP000663992">
    <property type="component" value="Unassembled WGS sequence"/>
</dbReference>
<dbReference type="RefSeq" id="WP_206596268.1">
    <property type="nucleotide sequence ID" value="NZ_JAFKCS010000050.1"/>
</dbReference>
<dbReference type="Gene3D" id="3.40.190.290">
    <property type="match status" value="1"/>
</dbReference>
<dbReference type="InterPro" id="IPR058163">
    <property type="entry name" value="LysR-type_TF_proteobact-type"/>
</dbReference>
<protein>
    <submittedName>
        <fullName evidence="6">LysR family transcriptional regulator</fullName>
    </submittedName>
</protein>
<dbReference type="PANTHER" id="PTHR30537:SF17">
    <property type="entry name" value="LYSR-FAMILY REGULATORY PROTEIN"/>
    <property type="match status" value="1"/>
</dbReference>
<evidence type="ECO:0000313" key="7">
    <source>
        <dbReference type="Proteomes" id="UP000663992"/>
    </source>
</evidence>
<organism evidence="6 7">
    <name type="scientific">Bowmanella yangjiangensis</name>
    <dbReference type="NCBI Taxonomy" id="2811230"/>
    <lineage>
        <taxon>Bacteria</taxon>
        <taxon>Pseudomonadati</taxon>
        <taxon>Pseudomonadota</taxon>
        <taxon>Gammaproteobacteria</taxon>
        <taxon>Alteromonadales</taxon>
        <taxon>Alteromonadaceae</taxon>
        <taxon>Bowmanella</taxon>
    </lineage>
</organism>